<name>A0A5B7FFU0_PORTR</name>
<reference evidence="1 2" key="1">
    <citation type="submission" date="2019-05" db="EMBL/GenBank/DDBJ databases">
        <title>Another draft genome of Portunus trituberculatus and its Hox gene families provides insights of decapod evolution.</title>
        <authorList>
            <person name="Jeong J.-H."/>
            <person name="Song I."/>
            <person name="Kim S."/>
            <person name="Choi T."/>
            <person name="Kim D."/>
            <person name="Ryu S."/>
            <person name="Kim W."/>
        </authorList>
    </citation>
    <scope>NUCLEOTIDE SEQUENCE [LARGE SCALE GENOMIC DNA]</scope>
    <source>
        <tissue evidence="1">Muscle</tissue>
    </source>
</reference>
<evidence type="ECO:0000313" key="1">
    <source>
        <dbReference type="EMBL" id="MPC44397.1"/>
    </source>
</evidence>
<comment type="caution">
    <text evidence="1">The sequence shown here is derived from an EMBL/GenBank/DDBJ whole genome shotgun (WGS) entry which is preliminary data.</text>
</comment>
<dbReference type="EMBL" id="VSRR010006266">
    <property type="protein sequence ID" value="MPC44397.1"/>
    <property type="molecule type" value="Genomic_DNA"/>
</dbReference>
<gene>
    <name evidence="1" type="ORF">E2C01_038070</name>
</gene>
<protein>
    <submittedName>
        <fullName evidence="1">Uncharacterized protein</fullName>
    </submittedName>
</protein>
<accession>A0A5B7FFU0</accession>
<organism evidence="1 2">
    <name type="scientific">Portunus trituberculatus</name>
    <name type="common">Swimming crab</name>
    <name type="synonym">Neptunus trituberculatus</name>
    <dbReference type="NCBI Taxonomy" id="210409"/>
    <lineage>
        <taxon>Eukaryota</taxon>
        <taxon>Metazoa</taxon>
        <taxon>Ecdysozoa</taxon>
        <taxon>Arthropoda</taxon>
        <taxon>Crustacea</taxon>
        <taxon>Multicrustacea</taxon>
        <taxon>Malacostraca</taxon>
        <taxon>Eumalacostraca</taxon>
        <taxon>Eucarida</taxon>
        <taxon>Decapoda</taxon>
        <taxon>Pleocyemata</taxon>
        <taxon>Brachyura</taxon>
        <taxon>Eubrachyura</taxon>
        <taxon>Portunoidea</taxon>
        <taxon>Portunidae</taxon>
        <taxon>Portuninae</taxon>
        <taxon>Portunus</taxon>
    </lineage>
</organism>
<sequence>MCSFHIVASEYKGTSASSLLLELELTGCHPQSHALVLTEPAPPWMTGILCGQSLQPLQIDVKLKRLKQIKIWNAASLTAAEFDSQLQPPIHNSQGNRHLLKW</sequence>
<keyword evidence="2" id="KW-1185">Reference proteome</keyword>
<dbReference type="AlphaFoldDB" id="A0A5B7FFU0"/>
<dbReference type="Proteomes" id="UP000324222">
    <property type="component" value="Unassembled WGS sequence"/>
</dbReference>
<proteinExistence type="predicted"/>
<evidence type="ECO:0000313" key="2">
    <source>
        <dbReference type="Proteomes" id="UP000324222"/>
    </source>
</evidence>